<dbReference type="eggNOG" id="COG3576">
    <property type="taxonomic scope" value="Bacteria"/>
</dbReference>
<dbReference type="Pfam" id="PF01243">
    <property type="entry name" value="PNPOx_N"/>
    <property type="match status" value="1"/>
</dbReference>
<dbReference type="STRING" id="460265.Mnod_4584"/>
<dbReference type="EMBL" id="CP001349">
    <property type="protein sequence ID" value="ACL59451.1"/>
    <property type="molecule type" value="Genomic_DNA"/>
</dbReference>
<dbReference type="HOGENOM" id="CLU_085054_1_0_5"/>
<keyword evidence="3" id="KW-1185">Reference proteome</keyword>
<feature type="domain" description="Pyridoxamine 5'-phosphate oxidase N-terminal" evidence="1">
    <location>
        <begin position="31"/>
        <end position="151"/>
    </location>
</feature>
<dbReference type="RefSeq" id="WP_015931089.1">
    <property type="nucleotide sequence ID" value="NC_011894.1"/>
</dbReference>
<dbReference type="AlphaFoldDB" id="B8ID59"/>
<sequence length="204" mass="22036">MSTTDTSPAAIRAHYGSPSERALRKELTRLDGHAQAFIALSPFLVIASSDAAGRGDATPRGDAPGFVAVLDEVTLLIPDRPGNRRADTMLNVAENPQVGLLFLVPGLDETLRVNGRARFTTDEALLAPLAVEGRNPVAGLVVAVEEVFFHCGKAMLRSRIWDPDRQVARGSFPSLGRILADQIAGEDTAEAERAIEESYRTRLY</sequence>
<dbReference type="InterPro" id="IPR012349">
    <property type="entry name" value="Split_barrel_FMN-bd"/>
</dbReference>
<dbReference type="KEGG" id="mno:Mnod_4584"/>
<organism evidence="2 3">
    <name type="scientific">Methylobacterium nodulans (strain LMG 21967 / CNCM I-2342 / ORS 2060)</name>
    <dbReference type="NCBI Taxonomy" id="460265"/>
    <lineage>
        <taxon>Bacteria</taxon>
        <taxon>Pseudomonadati</taxon>
        <taxon>Pseudomonadota</taxon>
        <taxon>Alphaproteobacteria</taxon>
        <taxon>Hyphomicrobiales</taxon>
        <taxon>Methylobacteriaceae</taxon>
        <taxon>Methylobacterium</taxon>
    </lineage>
</organism>
<gene>
    <name evidence="2" type="ordered locus">Mnod_4584</name>
</gene>
<dbReference type="PANTHER" id="PTHR42815">
    <property type="entry name" value="FAD-BINDING, PUTATIVE (AFU_ORTHOLOGUE AFUA_6G07600)-RELATED"/>
    <property type="match status" value="1"/>
</dbReference>
<dbReference type="NCBIfam" id="TIGR04025">
    <property type="entry name" value="PPOX_FMN_DR2398"/>
    <property type="match status" value="1"/>
</dbReference>
<evidence type="ECO:0000259" key="1">
    <source>
        <dbReference type="Pfam" id="PF01243"/>
    </source>
</evidence>
<dbReference type="InterPro" id="IPR024029">
    <property type="entry name" value="Pyridox_Oxase_FMN-dep"/>
</dbReference>
<reference evidence="2 3" key="1">
    <citation type="submission" date="2009-01" db="EMBL/GenBank/DDBJ databases">
        <title>Complete sequence of chromosome of Methylobacterium nodulans ORS 2060.</title>
        <authorList>
            <consortium name="US DOE Joint Genome Institute"/>
            <person name="Lucas S."/>
            <person name="Copeland A."/>
            <person name="Lapidus A."/>
            <person name="Glavina del Rio T."/>
            <person name="Dalin E."/>
            <person name="Tice H."/>
            <person name="Bruce D."/>
            <person name="Goodwin L."/>
            <person name="Pitluck S."/>
            <person name="Sims D."/>
            <person name="Brettin T."/>
            <person name="Detter J.C."/>
            <person name="Han C."/>
            <person name="Larimer F."/>
            <person name="Land M."/>
            <person name="Hauser L."/>
            <person name="Kyrpides N."/>
            <person name="Ivanova N."/>
            <person name="Marx C.J."/>
            <person name="Richardson P."/>
        </authorList>
    </citation>
    <scope>NUCLEOTIDE SEQUENCE [LARGE SCALE GENOMIC DNA]</scope>
    <source>
        <strain evidence="3">LMG 21967 / CNCM I-2342 / ORS 2060</strain>
    </source>
</reference>
<protein>
    <submittedName>
        <fullName evidence="2">Pyridoxamine 5'-phosphate oxidase-related FMN-binding</fullName>
    </submittedName>
</protein>
<dbReference type="Proteomes" id="UP000008207">
    <property type="component" value="Chromosome"/>
</dbReference>
<dbReference type="SUPFAM" id="SSF50475">
    <property type="entry name" value="FMN-binding split barrel"/>
    <property type="match status" value="1"/>
</dbReference>
<dbReference type="Gene3D" id="2.30.110.10">
    <property type="entry name" value="Electron Transport, Fmn-binding Protein, Chain A"/>
    <property type="match status" value="1"/>
</dbReference>
<dbReference type="InterPro" id="IPR011576">
    <property type="entry name" value="Pyridox_Oxase_N"/>
</dbReference>
<dbReference type="PANTHER" id="PTHR42815:SF2">
    <property type="entry name" value="FAD-BINDING, PUTATIVE (AFU_ORTHOLOGUE AFUA_6G07600)-RELATED"/>
    <property type="match status" value="1"/>
</dbReference>
<proteinExistence type="predicted"/>
<name>B8ID59_METNO</name>
<accession>B8ID59</accession>
<evidence type="ECO:0000313" key="2">
    <source>
        <dbReference type="EMBL" id="ACL59451.1"/>
    </source>
</evidence>
<evidence type="ECO:0000313" key="3">
    <source>
        <dbReference type="Proteomes" id="UP000008207"/>
    </source>
</evidence>
<dbReference type="OrthoDB" id="9790331at2"/>